<evidence type="ECO:0000313" key="3">
    <source>
        <dbReference type="Proteomes" id="UP000076154"/>
    </source>
</evidence>
<gene>
    <name evidence="2" type="ORF">Hypma_001101</name>
</gene>
<evidence type="ECO:0000256" key="1">
    <source>
        <dbReference type="SAM" id="MobiDB-lite"/>
    </source>
</evidence>
<accession>A0A369JAG0</accession>
<dbReference type="OrthoDB" id="2874131at2759"/>
<keyword evidence="3" id="KW-1185">Reference proteome</keyword>
<dbReference type="Proteomes" id="UP000076154">
    <property type="component" value="Unassembled WGS sequence"/>
</dbReference>
<protein>
    <submittedName>
        <fullName evidence="2">Uncharacterized protein</fullName>
    </submittedName>
</protein>
<dbReference type="EMBL" id="LUEZ02000110">
    <property type="protein sequence ID" value="RDB17607.1"/>
    <property type="molecule type" value="Genomic_DNA"/>
</dbReference>
<reference evidence="2" key="1">
    <citation type="submission" date="2018-04" db="EMBL/GenBank/DDBJ databases">
        <title>Whole genome sequencing of Hypsizygus marmoreus.</title>
        <authorList>
            <person name="Choi I.-G."/>
            <person name="Min B."/>
            <person name="Kim J.-G."/>
            <person name="Kim S."/>
            <person name="Oh Y.-L."/>
            <person name="Kong W.-S."/>
            <person name="Park H."/>
            <person name="Jeong J."/>
            <person name="Song E.-S."/>
        </authorList>
    </citation>
    <scope>NUCLEOTIDE SEQUENCE [LARGE SCALE GENOMIC DNA]</scope>
    <source>
        <strain evidence="2">51987-8</strain>
    </source>
</reference>
<organism evidence="2 3">
    <name type="scientific">Hypsizygus marmoreus</name>
    <name type="common">White beech mushroom</name>
    <name type="synonym">Agaricus marmoreus</name>
    <dbReference type="NCBI Taxonomy" id="39966"/>
    <lineage>
        <taxon>Eukaryota</taxon>
        <taxon>Fungi</taxon>
        <taxon>Dikarya</taxon>
        <taxon>Basidiomycota</taxon>
        <taxon>Agaricomycotina</taxon>
        <taxon>Agaricomycetes</taxon>
        <taxon>Agaricomycetidae</taxon>
        <taxon>Agaricales</taxon>
        <taxon>Tricholomatineae</taxon>
        <taxon>Lyophyllaceae</taxon>
        <taxon>Hypsizygus</taxon>
    </lineage>
</organism>
<dbReference type="InParanoid" id="A0A369JAG0"/>
<evidence type="ECO:0000313" key="2">
    <source>
        <dbReference type="EMBL" id="RDB17607.1"/>
    </source>
</evidence>
<dbReference type="AlphaFoldDB" id="A0A369JAG0"/>
<name>A0A369JAG0_HYPMA</name>
<comment type="caution">
    <text evidence="2">The sequence shown here is derived from an EMBL/GenBank/DDBJ whole genome shotgun (WGS) entry which is preliminary data.</text>
</comment>
<proteinExistence type="predicted"/>
<sequence length="389" mass="45335">MDPHKQLCSTALNPIPRNTVAYLGGINADTRMYMLPEEFSGEESGRQFYFDLECIQNLLPTLEFRKTKWGYLVKSVQGTGYRYDVIQKPRRPRTFRCPLWAPLIEEKARTFTKFWDVTDRGGYWKGREVEVVLGYDDFHGKILEAITLAYWALQGLDITYEVLGHLVEEDGSVVGLVTEPTTGRLVQYHDRALVYDAFSKLQRRGLHYNGIEFYNIHILNGKMRLSNNIPSLRYHDDREEFERKSARMWEALNELFANLKKFEDNVPRPNFRQLWIATPRLLFDHPAPDRPLLLWITLHPPDDEEQRRYKGPGSPQKRGRARKYIASLVPVELSATTSQQAHYTGLSPHRMKYLRCRRSTADATWFEPRRQQPSSRRLLVGPADQASTD</sequence>
<feature type="region of interest" description="Disordered" evidence="1">
    <location>
        <begin position="364"/>
        <end position="389"/>
    </location>
</feature>